<feature type="chain" id="PRO_5007397679" description="TFIIS N-terminal domain-containing protein" evidence="2">
    <location>
        <begin position="28"/>
        <end position="129"/>
    </location>
</feature>
<evidence type="ECO:0000313" key="6">
    <source>
        <dbReference type="Proteomes" id="UP000054144"/>
    </source>
</evidence>
<dbReference type="Pfam" id="PF08711">
    <property type="entry name" value="Med26"/>
    <property type="match status" value="1"/>
</dbReference>
<evidence type="ECO:0000256" key="2">
    <source>
        <dbReference type="SAM" id="SignalP"/>
    </source>
</evidence>
<evidence type="ECO:0000256" key="1">
    <source>
        <dbReference type="PROSITE-ProRule" id="PRU00649"/>
    </source>
</evidence>
<proteinExistence type="predicted"/>
<feature type="signal peptide" evidence="2">
    <location>
        <begin position="1"/>
        <end position="27"/>
    </location>
</feature>
<feature type="domain" description="TFIIS N-terminal" evidence="3">
    <location>
        <begin position="75"/>
        <end position="129"/>
    </location>
</feature>
<dbReference type="Gene3D" id="1.20.930.10">
    <property type="entry name" value="Conserved domain common to transcription factors TFIIS, elongin A, CRSP70"/>
    <property type="match status" value="1"/>
</dbReference>
<dbReference type="EMBL" id="KN881639">
    <property type="protein sequence ID" value="KIY52566.1"/>
    <property type="molecule type" value="Genomic_DNA"/>
</dbReference>
<name>A0A0D7AMM7_9AGAR</name>
<keyword evidence="6" id="KW-1185">Reference proteome</keyword>
<reference evidence="5 6" key="1">
    <citation type="journal article" date="2015" name="Fungal Genet. Biol.">
        <title>Evolution of novel wood decay mechanisms in Agaricales revealed by the genome sequences of Fistulina hepatica and Cylindrobasidium torrendii.</title>
        <authorList>
            <person name="Floudas D."/>
            <person name="Held B.W."/>
            <person name="Riley R."/>
            <person name="Nagy L.G."/>
            <person name="Koehler G."/>
            <person name="Ransdell A.S."/>
            <person name="Younus H."/>
            <person name="Chow J."/>
            <person name="Chiniquy J."/>
            <person name="Lipzen A."/>
            <person name="Tritt A."/>
            <person name="Sun H."/>
            <person name="Haridas S."/>
            <person name="LaButti K."/>
            <person name="Ohm R.A."/>
            <person name="Kues U."/>
            <person name="Blanchette R.A."/>
            <person name="Grigoriev I.V."/>
            <person name="Minto R.E."/>
            <person name="Hibbett D.S."/>
        </authorList>
    </citation>
    <scope>NUCLEOTIDE SEQUENCE [LARGE SCALE GENOMIC DNA]</scope>
    <source>
        <strain evidence="5 6">ATCC 64428</strain>
    </source>
</reference>
<feature type="non-terminal residue" evidence="5">
    <location>
        <position position="1"/>
    </location>
</feature>
<gene>
    <name evidence="4" type="ORF">FISHEDRAFT_16933</name>
    <name evidence="5" type="ORF">FISHEDRAFT_17750</name>
</gene>
<accession>A0A0D7AMM7</accession>
<keyword evidence="1" id="KW-0539">Nucleus</keyword>
<dbReference type="Proteomes" id="UP000054144">
    <property type="component" value="Unassembled WGS sequence"/>
</dbReference>
<dbReference type="OrthoDB" id="6159439at2759"/>
<dbReference type="PROSITE" id="PS51319">
    <property type="entry name" value="TFIIS_N"/>
    <property type="match status" value="1"/>
</dbReference>
<comment type="subcellular location">
    <subcellularLocation>
        <location evidence="1">Nucleus</location>
    </subcellularLocation>
</comment>
<dbReference type="InterPro" id="IPR035441">
    <property type="entry name" value="TFIIS/LEDGF_dom_sf"/>
</dbReference>
<feature type="non-terminal residue" evidence="5">
    <location>
        <position position="129"/>
    </location>
</feature>
<dbReference type="GO" id="GO:0005634">
    <property type="term" value="C:nucleus"/>
    <property type="evidence" value="ECO:0007669"/>
    <property type="project" value="UniProtKB-SubCell"/>
</dbReference>
<protein>
    <recommendedName>
        <fullName evidence="3">TFIIS N-terminal domain-containing protein</fullName>
    </recommendedName>
</protein>
<organism evidence="5 6">
    <name type="scientific">Fistulina hepatica ATCC 64428</name>
    <dbReference type="NCBI Taxonomy" id="1128425"/>
    <lineage>
        <taxon>Eukaryota</taxon>
        <taxon>Fungi</taxon>
        <taxon>Dikarya</taxon>
        <taxon>Basidiomycota</taxon>
        <taxon>Agaricomycotina</taxon>
        <taxon>Agaricomycetes</taxon>
        <taxon>Agaricomycetidae</taxon>
        <taxon>Agaricales</taxon>
        <taxon>Fistulinaceae</taxon>
        <taxon>Fistulina</taxon>
    </lineage>
</organism>
<keyword evidence="2" id="KW-0732">Signal</keyword>
<dbReference type="SUPFAM" id="SSF47676">
    <property type="entry name" value="Conserved domain common to transcription factors TFIIS, elongin A, CRSP70"/>
    <property type="match status" value="1"/>
</dbReference>
<dbReference type="AlphaFoldDB" id="A0A0D7AMM7"/>
<dbReference type="EMBL" id="KN881771">
    <property type="protein sequence ID" value="KIY48964.1"/>
    <property type="molecule type" value="Genomic_DNA"/>
</dbReference>
<evidence type="ECO:0000313" key="4">
    <source>
        <dbReference type="EMBL" id="KIY48964.1"/>
    </source>
</evidence>
<evidence type="ECO:0000259" key="3">
    <source>
        <dbReference type="PROSITE" id="PS51319"/>
    </source>
</evidence>
<dbReference type="InterPro" id="IPR017923">
    <property type="entry name" value="TFIIS_N"/>
</dbReference>
<evidence type="ECO:0000313" key="5">
    <source>
        <dbReference type="EMBL" id="KIY52566.1"/>
    </source>
</evidence>
<sequence length="129" mass="14191">SPADKRALLVSALKPLLLPTAFTGAQAVIKLVGLIDEHGAVDVDAQIRIEILTKIRDGAGNHYFRAWAENSDAMDITREWLKGSIDAEDKALCDTIMPLLHLIDRLPLTVEILKESKLGKLIVKLTKEP</sequence>